<keyword evidence="2" id="KW-1185">Reference proteome</keyword>
<dbReference type="EMBL" id="CP097505">
    <property type="protein sequence ID" value="URD93007.1"/>
    <property type="molecule type" value="Genomic_DNA"/>
</dbReference>
<organism evidence="1 2">
    <name type="scientific">Musa troglodytarum</name>
    <name type="common">fe'i banana</name>
    <dbReference type="NCBI Taxonomy" id="320322"/>
    <lineage>
        <taxon>Eukaryota</taxon>
        <taxon>Viridiplantae</taxon>
        <taxon>Streptophyta</taxon>
        <taxon>Embryophyta</taxon>
        <taxon>Tracheophyta</taxon>
        <taxon>Spermatophyta</taxon>
        <taxon>Magnoliopsida</taxon>
        <taxon>Liliopsida</taxon>
        <taxon>Zingiberales</taxon>
        <taxon>Musaceae</taxon>
        <taxon>Musa</taxon>
    </lineage>
</organism>
<evidence type="ECO:0000313" key="2">
    <source>
        <dbReference type="Proteomes" id="UP001055439"/>
    </source>
</evidence>
<protein>
    <submittedName>
        <fullName evidence="1">Uncharacterized protein</fullName>
    </submittedName>
</protein>
<dbReference type="AlphaFoldDB" id="A0A9E7FD74"/>
<gene>
    <name evidence="1" type="ORF">MUK42_33200</name>
</gene>
<name>A0A9E7FD74_9LILI</name>
<proteinExistence type="predicted"/>
<evidence type="ECO:0000313" key="1">
    <source>
        <dbReference type="EMBL" id="URD93007.1"/>
    </source>
</evidence>
<accession>A0A9E7FD74</accession>
<reference evidence="1" key="1">
    <citation type="submission" date="2022-05" db="EMBL/GenBank/DDBJ databases">
        <title>The Musa troglodytarum L. genome provides insights into the mechanism of non-climacteric behaviour and enrichment of carotenoids.</title>
        <authorList>
            <person name="Wang J."/>
        </authorList>
    </citation>
    <scope>NUCLEOTIDE SEQUENCE</scope>
    <source>
        <tissue evidence="1">Leaf</tissue>
    </source>
</reference>
<dbReference type="OrthoDB" id="418495at2759"/>
<dbReference type="Proteomes" id="UP001055439">
    <property type="component" value="Chromosome 3"/>
</dbReference>
<sequence>MKKKRSFIPLSLLVDRGVTNRHKINGEMSRGRGTEMGASVQLSDEVESKNNFPTEDISNYPNKLSEEMVQTHEKYLSLSIWIIRHPSEGLQSSPLEHLSSSSFMSFSDSSTMTSAFRSPEGIHQTDAVDNQMSSFDPYGVSYKMNWGNVGSHNLAAEVSWMSVGKAICCC</sequence>